<dbReference type="GO" id="GO:0006915">
    <property type="term" value="P:apoptotic process"/>
    <property type="evidence" value="ECO:0000318"/>
    <property type="project" value="GO_Central"/>
</dbReference>
<evidence type="ECO:0000259" key="5">
    <source>
        <dbReference type="PROSITE" id="PS50208"/>
    </source>
</evidence>
<dbReference type="OrthoDB" id="6044770at2759"/>
<dbReference type="AlphaFoldDB" id="B7PDI2"/>
<dbReference type="InterPro" id="IPR002398">
    <property type="entry name" value="Pept_C14"/>
</dbReference>
<dbReference type="GO" id="GO:0006508">
    <property type="term" value="P:proteolysis"/>
    <property type="evidence" value="ECO:0007669"/>
    <property type="project" value="UniProtKB-KW"/>
</dbReference>
<dbReference type="EMBL" id="DS689930">
    <property type="protein sequence ID" value="EEC04654.1"/>
    <property type="molecule type" value="Genomic_DNA"/>
</dbReference>
<dbReference type="Gene3D" id="3.30.70.1470">
    <property type="entry name" value="Caspase-like"/>
    <property type="match status" value="1"/>
</dbReference>
<evidence type="ECO:0000313" key="6">
    <source>
        <dbReference type="EMBL" id="EEC04654.1"/>
    </source>
</evidence>
<dbReference type="InParanoid" id="B7PDI2"/>
<feature type="compositionally biased region" description="Polar residues" evidence="3">
    <location>
        <begin position="1"/>
        <end position="22"/>
    </location>
</feature>
<feature type="region of interest" description="Disordered" evidence="3">
    <location>
        <begin position="1"/>
        <end position="43"/>
    </location>
</feature>
<evidence type="ECO:0000259" key="4">
    <source>
        <dbReference type="PROSITE" id="PS50207"/>
    </source>
</evidence>
<evidence type="ECO:0000256" key="3">
    <source>
        <dbReference type="SAM" id="MobiDB-lite"/>
    </source>
</evidence>
<feature type="domain" description="Caspase family p20" evidence="5">
    <location>
        <begin position="51"/>
        <end position="173"/>
    </location>
</feature>
<dbReference type="PRINTS" id="PR00376">
    <property type="entry name" value="IL1BCENZYME"/>
</dbReference>
<reference evidence="7" key="2">
    <citation type="submission" date="2020-05" db="UniProtKB">
        <authorList>
            <consortium name="EnsemblMetazoa"/>
        </authorList>
    </citation>
    <scope>IDENTIFICATION</scope>
    <source>
        <strain evidence="7">wikel</strain>
    </source>
</reference>
<proteinExistence type="inferred from homology"/>
<dbReference type="EnsemblMetazoa" id="ISCW003039-RA">
    <property type="protein sequence ID" value="ISCW003039-PA"/>
    <property type="gene ID" value="ISCW003039"/>
</dbReference>
<reference evidence="6 8" key="1">
    <citation type="submission" date="2008-03" db="EMBL/GenBank/DDBJ databases">
        <title>Annotation of Ixodes scapularis.</title>
        <authorList>
            <consortium name="Ixodes scapularis Genome Project Consortium"/>
            <person name="Caler E."/>
            <person name="Hannick L.I."/>
            <person name="Bidwell S."/>
            <person name="Joardar V."/>
            <person name="Thiagarajan M."/>
            <person name="Amedeo P."/>
            <person name="Galinsky K.J."/>
            <person name="Schobel S."/>
            <person name="Inman J."/>
            <person name="Hostetler J."/>
            <person name="Miller J."/>
            <person name="Hammond M."/>
            <person name="Megy K."/>
            <person name="Lawson D."/>
            <person name="Kodira C."/>
            <person name="Sutton G."/>
            <person name="Meyer J."/>
            <person name="Hill C.A."/>
            <person name="Birren B."/>
            <person name="Nene V."/>
            <person name="Collins F."/>
            <person name="Alarcon-Chaidez F."/>
            <person name="Wikel S."/>
            <person name="Strausberg R."/>
        </authorList>
    </citation>
    <scope>NUCLEOTIDE SEQUENCE [LARGE SCALE GENOMIC DNA]</scope>
    <source>
        <strain evidence="8">Wikel</strain>
        <strain evidence="6">Wikel colony</strain>
    </source>
</reference>
<organism>
    <name type="scientific">Ixodes scapularis</name>
    <name type="common">Black-legged tick</name>
    <name type="synonym">Deer tick</name>
    <dbReference type="NCBI Taxonomy" id="6945"/>
    <lineage>
        <taxon>Eukaryota</taxon>
        <taxon>Metazoa</taxon>
        <taxon>Ecdysozoa</taxon>
        <taxon>Arthropoda</taxon>
        <taxon>Chelicerata</taxon>
        <taxon>Arachnida</taxon>
        <taxon>Acari</taxon>
        <taxon>Parasitiformes</taxon>
        <taxon>Ixodida</taxon>
        <taxon>Ixodoidea</taxon>
        <taxon>Ixodidae</taxon>
        <taxon>Ixodinae</taxon>
        <taxon>Ixodes</taxon>
    </lineage>
</organism>
<dbReference type="SMART" id="SM00115">
    <property type="entry name" value="CASc"/>
    <property type="match status" value="1"/>
</dbReference>
<dbReference type="FunFam" id="3.40.50.1460:FF:000044">
    <property type="entry name" value="Caspase, apoptotic cysteine protease, putative"/>
    <property type="match status" value="1"/>
</dbReference>
<evidence type="ECO:0000256" key="1">
    <source>
        <dbReference type="ARBA" id="ARBA00010134"/>
    </source>
</evidence>
<dbReference type="SUPFAM" id="SSF52129">
    <property type="entry name" value="Caspase-like"/>
    <property type="match status" value="1"/>
</dbReference>
<dbReference type="PROSITE" id="PS50208">
    <property type="entry name" value="CASPASE_P20"/>
    <property type="match status" value="1"/>
</dbReference>
<dbReference type="InterPro" id="IPR002138">
    <property type="entry name" value="Pept_C14_p10"/>
</dbReference>
<feature type="domain" description="Caspase family p10" evidence="4">
    <location>
        <begin position="184"/>
        <end position="282"/>
    </location>
</feature>
<gene>
    <name evidence="6" type="ORF">IscW_ISCW003039</name>
</gene>
<dbReference type="VEuPathDB" id="VectorBase:ISCI013172"/>
<keyword evidence="6" id="KW-0378">Hydrolase</keyword>
<comment type="similarity">
    <text evidence="1 2">Belongs to the peptidase C14A family.</text>
</comment>
<evidence type="ECO:0000313" key="7">
    <source>
        <dbReference type="EnsemblMetazoa" id="ISCW003039-PA"/>
    </source>
</evidence>
<dbReference type="HOGENOM" id="CLU_036904_2_0_1"/>
<dbReference type="InterPro" id="IPR001309">
    <property type="entry name" value="Pept_C14_p20"/>
</dbReference>
<dbReference type="Proteomes" id="UP000001555">
    <property type="component" value="Unassembled WGS sequence"/>
</dbReference>
<dbReference type="InterPro" id="IPR029030">
    <property type="entry name" value="Caspase-like_dom_sf"/>
</dbReference>
<dbReference type="PaxDb" id="6945-B7PDI2"/>
<accession>B7PDI2</accession>
<dbReference type="EC" id="3.4.22.36" evidence="6"/>
<dbReference type="VEuPathDB" id="VectorBase:ISCW003039"/>
<dbReference type="EMBL" id="ABJB010008158">
    <property type="status" value="NOT_ANNOTATED_CDS"/>
    <property type="molecule type" value="Genomic_DNA"/>
</dbReference>
<keyword evidence="8" id="KW-1185">Reference proteome</keyword>
<dbReference type="InterPro" id="IPR015917">
    <property type="entry name" value="Pept_C14A"/>
</dbReference>
<sequence>MPMNDQLESCSTKETTAANFRSSTDRRGAGLPPKTSLESPRPAYYNLSRQQRGRCIIFNVQKFSTSVNLTDRSGADVDAFRITNTFRKLGFKCQLVPNPTTRKVRETLQEVSIETKDNADCFVCFFLSHGKLGRIFSSDDELTFRQLIDPVMRSKSLRHKPKLFFIQACQEYDGTDYKDAPDGWSYSIPSYPDVFVGFSTPPGYYSWRNEQNGSHYINALCSVLYEEASSDKPRDFVSLMAVVNRQLGLRFESYTPSNYNTHRKKQTPCFVSTLTRKLVLASRDSAA</sequence>
<dbReference type="PROSITE" id="PS50207">
    <property type="entry name" value="CASPASE_P10"/>
    <property type="match status" value="1"/>
</dbReference>
<protein>
    <submittedName>
        <fullName evidence="6 7">Caspase, apoptotic cysteine protease, putative</fullName>
        <ecNumber evidence="6">3.4.22.36</ecNumber>
    </submittedName>
</protein>
<dbReference type="PANTHER" id="PTHR10454">
    <property type="entry name" value="CASPASE"/>
    <property type="match status" value="1"/>
</dbReference>
<evidence type="ECO:0000313" key="8">
    <source>
        <dbReference type="Proteomes" id="UP000001555"/>
    </source>
</evidence>
<name>B7PDI2_IXOSC</name>
<evidence type="ECO:0000256" key="2">
    <source>
        <dbReference type="RuleBase" id="RU003971"/>
    </source>
</evidence>
<dbReference type="InterPro" id="IPR011600">
    <property type="entry name" value="Pept_C14_caspase"/>
</dbReference>
<dbReference type="STRING" id="6945.B7PDI2"/>
<keyword evidence="6" id="KW-0645">Protease</keyword>
<dbReference type="GO" id="GO:0005737">
    <property type="term" value="C:cytoplasm"/>
    <property type="evidence" value="ECO:0000318"/>
    <property type="project" value="GO_Central"/>
</dbReference>
<dbReference type="PANTHER" id="PTHR10454:SF232">
    <property type="entry name" value="AT03047P-RELATED"/>
    <property type="match status" value="1"/>
</dbReference>
<dbReference type="VEuPathDB" id="VectorBase:ISCP_004848"/>
<dbReference type="Pfam" id="PF00656">
    <property type="entry name" value="Peptidase_C14"/>
    <property type="match status" value="1"/>
</dbReference>
<dbReference type="Gene3D" id="3.40.50.1460">
    <property type="match status" value="1"/>
</dbReference>
<dbReference type="GO" id="GO:0043525">
    <property type="term" value="P:positive regulation of neuron apoptotic process"/>
    <property type="evidence" value="ECO:0000318"/>
    <property type="project" value="GO_Central"/>
</dbReference>
<dbReference type="GO" id="GO:0004197">
    <property type="term" value="F:cysteine-type endopeptidase activity"/>
    <property type="evidence" value="ECO:0000318"/>
    <property type="project" value="GO_Central"/>
</dbReference>